<comment type="subcellular location">
    <subcellularLocation>
        <location evidence="1">Cell membrane</location>
        <topology evidence="1">Multi-pass membrane protein</topology>
    </subcellularLocation>
</comment>
<evidence type="ECO:0000259" key="8">
    <source>
        <dbReference type="Pfam" id="PF13567"/>
    </source>
</evidence>
<keyword evidence="2" id="KW-1003">Cell membrane</keyword>
<feature type="domain" description="DUF4131" evidence="8">
    <location>
        <begin position="30"/>
        <end position="184"/>
    </location>
</feature>
<feature type="transmembrane region" description="Helical" evidence="6">
    <location>
        <begin position="395"/>
        <end position="414"/>
    </location>
</feature>
<accession>A0A1G2ICU3</accession>
<evidence type="ECO:0000256" key="4">
    <source>
        <dbReference type="ARBA" id="ARBA00022989"/>
    </source>
</evidence>
<dbReference type="GO" id="GO:0005886">
    <property type="term" value="C:plasma membrane"/>
    <property type="evidence" value="ECO:0007669"/>
    <property type="project" value="UniProtKB-SubCell"/>
</dbReference>
<dbReference type="Proteomes" id="UP000176774">
    <property type="component" value="Unassembled WGS sequence"/>
</dbReference>
<evidence type="ECO:0000256" key="6">
    <source>
        <dbReference type="SAM" id="Phobius"/>
    </source>
</evidence>
<dbReference type="Pfam" id="PF03772">
    <property type="entry name" value="Competence"/>
    <property type="match status" value="1"/>
</dbReference>
<feature type="transmembrane region" description="Helical" evidence="6">
    <location>
        <begin position="498"/>
        <end position="515"/>
    </location>
</feature>
<protein>
    <recommendedName>
        <fullName evidence="11">ComEC/Rec2-related protein domain-containing protein</fullName>
    </recommendedName>
</protein>
<dbReference type="AlphaFoldDB" id="A0A1G2ICU3"/>
<evidence type="ECO:0000256" key="2">
    <source>
        <dbReference type="ARBA" id="ARBA00022475"/>
    </source>
</evidence>
<feature type="transmembrane region" description="Helical" evidence="6">
    <location>
        <begin position="420"/>
        <end position="442"/>
    </location>
</feature>
<dbReference type="STRING" id="1802214.A2908_01475"/>
<evidence type="ECO:0000256" key="3">
    <source>
        <dbReference type="ARBA" id="ARBA00022692"/>
    </source>
</evidence>
<dbReference type="InterPro" id="IPR025405">
    <property type="entry name" value="DUF4131"/>
</dbReference>
<sequence length="523" mass="58941">MTPSKTFFYFCISFVIGIALASIIKIPQIFIWGVFVFGMCIIFVSLFLEHTLNSKALEFRVCSILGFCVLVLVLGIMRFQISEFAMLHDTLRKLNDAPEKVILIGQIIAEPDIRATTQKLQVKIKDTQSVVLVTSGFYGDYRYLDTIQITGKLKTPSVINEFNYKHYLAKDGIYSVMDYPKIEIISQKHDYNIFSYTYEKVLFIKTKLTDSINFNFSPPQSFILQGMVFGNDKAMPKELKNKFTVTGLSHVTAVSGTNIIILINMVMIFLLALGLWRGQAFYVAVIFIWVYIILIGFPASGVRAAMMGSVGILAQKLGRQNTSSRMLVVTATLMLLQNPLLLAYDIGFQLSFLASLGIIYIKPFIDTMIMFLSFAKKQVENPSISLKARTEKNPLQRVVAFFLDIISITLSAQIVTLPIIVYNFGVISLIAPITNVLALPVVQALTVMGFLTSIAGAFSNILGFIFSLPCYFLLLYFLKVLDIFSKPWAVKTIANVSWIWLVAYYVILAGIVWYFNKHKKLNF</sequence>
<dbReference type="InterPro" id="IPR004477">
    <property type="entry name" value="ComEC_N"/>
</dbReference>
<feature type="transmembrane region" description="Helical" evidence="6">
    <location>
        <begin position="454"/>
        <end position="478"/>
    </location>
</feature>
<dbReference type="PANTHER" id="PTHR30619:SF7">
    <property type="entry name" value="BETA-LACTAMASE DOMAIN PROTEIN"/>
    <property type="match status" value="1"/>
</dbReference>
<comment type="caution">
    <text evidence="9">The sequence shown here is derived from an EMBL/GenBank/DDBJ whole genome shotgun (WGS) entry which is preliminary data.</text>
</comment>
<proteinExistence type="predicted"/>
<dbReference type="EMBL" id="MHPA01000025">
    <property type="protein sequence ID" value="OGZ72523.1"/>
    <property type="molecule type" value="Genomic_DNA"/>
</dbReference>
<evidence type="ECO:0000256" key="5">
    <source>
        <dbReference type="ARBA" id="ARBA00023136"/>
    </source>
</evidence>
<evidence type="ECO:0000256" key="1">
    <source>
        <dbReference type="ARBA" id="ARBA00004651"/>
    </source>
</evidence>
<evidence type="ECO:0008006" key="11">
    <source>
        <dbReference type="Google" id="ProtNLM"/>
    </source>
</evidence>
<feature type="transmembrane region" description="Helical" evidence="6">
    <location>
        <begin position="29"/>
        <end position="47"/>
    </location>
</feature>
<feature type="transmembrane region" description="Helical" evidence="6">
    <location>
        <begin position="59"/>
        <end position="77"/>
    </location>
</feature>
<name>A0A1G2ICU3_9BACT</name>
<evidence type="ECO:0000313" key="10">
    <source>
        <dbReference type="Proteomes" id="UP000176774"/>
    </source>
</evidence>
<reference evidence="9 10" key="1">
    <citation type="journal article" date="2016" name="Nat. Commun.">
        <title>Thousands of microbial genomes shed light on interconnected biogeochemical processes in an aquifer system.</title>
        <authorList>
            <person name="Anantharaman K."/>
            <person name="Brown C.T."/>
            <person name="Hug L.A."/>
            <person name="Sharon I."/>
            <person name="Castelle C.J."/>
            <person name="Probst A.J."/>
            <person name="Thomas B.C."/>
            <person name="Singh A."/>
            <person name="Wilkins M.J."/>
            <person name="Karaoz U."/>
            <person name="Brodie E.L."/>
            <person name="Williams K.H."/>
            <person name="Hubbard S.S."/>
            <person name="Banfield J.F."/>
        </authorList>
    </citation>
    <scope>NUCLEOTIDE SEQUENCE [LARGE SCALE GENOMIC DNA]</scope>
</reference>
<keyword evidence="4 6" id="KW-1133">Transmembrane helix</keyword>
<feature type="transmembrane region" description="Helical" evidence="6">
    <location>
        <begin position="282"/>
        <end position="305"/>
    </location>
</feature>
<dbReference type="InterPro" id="IPR052159">
    <property type="entry name" value="Competence_DNA_uptake"/>
</dbReference>
<organism evidence="9 10">
    <name type="scientific">Candidatus Staskawiczbacteria bacterium RIFCSPLOWO2_01_FULL_38_12b</name>
    <dbReference type="NCBI Taxonomy" id="1802214"/>
    <lineage>
        <taxon>Bacteria</taxon>
        <taxon>Candidatus Staskawicziibacteriota</taxon>
    </lineage>
</organism>
<feature type="domain" description="ComEC/Rec2-related protein" evidence="7">
    <location>
        <begin position="227"/>
        <end position="515"/>
    </location>
</feature>
<evidence type="ECO:0000259" key="7">
    <source>
        <dbReference type="Pfam" id="PF03772"/>
    </source>
</evidence>
<dbReference type="PANTHER" id="PTHR30619">
    <property type="entry name" value="DNA INTERNALIZATION/COMPETENCE PROTEIN COMEC/REC2"/>
    <property type="match status" value="1"/>
</dbReference>
<keyword evidence="3 6" id="KW-0812">Transmembrane</keyword>
<feature type="transmembrane region" description="Helical" evidence="6">
    <location>
        <begin position="243"/>
        <end position="276"/>
    </location>
</feature>
<keyword evidence="5 6" id="KW-0472">Membrane</keyword>
<dbReference type="Pfam" id="PF13567">
    <property type="entry name" value="DUF4131"/>
    <property type="match status" value="1"/>
</dbReference>
<evidence type="ECO:0000313" key="9">
    <source>
        <dbReference type="EMBL" id="OGZ72523.1"/>
    </source>
</evidence>
<feature type="transmembrane region" description="Helical" evidence="6">
    <location>
        <begin position="6"/>
        <end position="24"/>
    </location>
</feature>
<feature type="transmembrane region" description="Helical" evidence="6">
    <location>
        <begin position="350"/>
        <end position="374"/>
    </location>
</feature>
<dbReference type="NCBIfam" id="TIGR00360">
    <property type="entry name" value="ComEC_N-term"/>
    <property type="match status" value="1"/>
</dbReference>
<gene>
    <name evidence="9" type="ORF">A2908_01475</name>
</gene>